<comment type="caution">
    <text evidence="2">The sequence shown here is derived from an EMBL/GenBank/DDBJ whole genome shotgun (WGS) entry which is preliminary data.</text>
</comment>
<organism evidence="2 3">
    <name type="scientific">Candidatus Berkelbacteria bacterium CG_4_10_14_0_2_um_filter_35_9_33_12</name>
    <dbReference type="NCBI Taxonomy" id="1974499"/>
    <lineage>
        <taxon>Bacteria</taxon>
        <taxon>Candidatus Berkelbacteria</taxon>
    </lineage>
</organism>
<feature type="transmembrane region" description="Helical" evidence="1">
    <location>
        <begin position="134"/>
        <end position="154"/>
    </location>
</feature>
<sequence length="156" mass="18182">MLNSAHLILGSAIVAETPDPAWGIFLAFLSHYALDFIPHYDGLENKREKDKENKVIDYSMLRYDIPVALLLILFLYIKFGFNLFIFSGALVAVLPDLMDNIIWWRNISKRLFIWRWLFKIHQLTHLVFKGNIKYIKIVGIMTQVLVIVASILWIGF</sequence>
<dbReference type="AlphaFoldDB" id="A0A2M7W4P5"/>
<protein>
    <submittedName>
        <fullName evidence="2">Uncharacterized protein</fullName>
    </submittedName>
</protein>
<evidence type="ECO:0000313" key="3">
    <source>
        <dbReference type="Proteomes" id="UP000230137"/>
    </source>
</evidence>
<feature type="transmembrane region" description="Helical" evidence="1">
    <location>
        <begin position="83"/>
        <end position="104"/>
    </location>
</feature>
<name>A0A2M7W4P5_9BACT</name>
<keyword evidence="1" id="KW-0812">Transmembrane</keyword>
<evidence type="ECO:0000313" key="2">
    <source>
        <dbReference type="EMBL" id="PJA20798.1"/>
    </source>
</evidence>
<dbReference type="EMBL" id="PFQF01000014">
    <property type="protein sequence ID" value="PJA20798.1"/>
    <property type="molecule type" value="Genomic_DNA"/>
</dbReference>
<reference evidence="3" key="1">
    <citation type="submission" date="2017-09" db="EMBL/GenBank/DDBJ databases">
        <title>Depth-based differentiation of microbial function through sediment-hosted aquifers and enrichment of novel symbionts in the deep terrestrial subsurface.</title>
        <authorList>
            <person name="Probst A.J."/>
            <person name="Ladd B."/>
            <person name="Jarett J.K."/>
            <person name="Geller-Mcgrath D.E."/>
            <person name="Sieber C.M.K."/>
            <person name="Emerson J.B."/>
            <person name="Anantharaman K."/>
            <person name="Thomas B.C."/>
            <person name="Malmstrom R."/>
            <person name="Stieglmeier M."/>
            <person name="Klingl A."/>
            <person name="Woyke T."/>
            <person name="Ryan C.M."/>
            <person name="Banfield J.F."/>
        </authorList>
    </citation>
    <scope>NUCLEOTIDE SEQUENCE [LARGE SCALE GENOMIC DNA]</scope>
</reference>
<accession>A0A2M7W4P5</accession>
<keyword evidence="1" id="KW-0472">Membrane</keyword>
<evidence type="ECO:0000256" key="1">
    <source>
        <dbReference type="SAM" id="Phobius"/>
    </source>
</evidence>
<proteinExistence type="predicted"/>
<gene>
    <name evidence="2" type="ORF">COX60_00590</name>
</gene>
<dbReference type="Proteomes" id="UP000230137">
    <property type="component" value="Unassembled WGS sequence"/>
</dbReference>
<keyword evidence="1" id="KW-1133">Transmembrane helix</keyword>